<evidence type="ECO:0000313" key="2">
    <source>
        <dbReference type="Proteomes" id="UP001187239"/>
    </source>
</evidence>
<dbReference type="AlphaFoldDB" id="A0AAE4SE25"/>
<gene>
    <name evidence="1" type="ORF">RZO73_00675</name>
</gene>
<dbReference type="RefSeq" id="WP_316938093.1">
    <property type="nucleotide sequence ID" value="NZ_JAWHXQ010000001.1"/>
</dbReference>
<name>A0AAE4SE25_9ENTR</name>
<protein>
    <submittedName>
        <fullName evidence="1">Uncharacterized protein</fullName>
    </submittedName>
</protein>
<evidence type="ECO:0000313" key="1">
    <source>
        <dbReference type="EMBL" id="MDV0609065.1"/>
    </source>
</evidence>
<sequence>MILFNSAEIYLKSIIAEHSVYLLLKEVKDCYKGKSFFECATLDAAELHKIAQSISGKDLSPRFNKIYDTLRTERNKVIHLGKSNNKEIRKEFLIAFIIFVEEIYKKPLRELAQCFIQDKTISGADLESSKDSFAVSIIKIMKTFFPLDEILINIYKIEGKLRSWETCTNCNAPEKTLAVLSKTKSICLSCDFRRGL</sequence>
<proteinExistence type="predicted"/>
<reference evidence="1" key="1">
    <citation type="submission" date="2023-10" db="EMBL/GenBank/DDBJ databases">
        <title>Surveillance and assessment of the effects of hospital wastewater treatment on clearance of pathogenic bacterial and antimicrobial resistance genes.</title>
        <authorList>
            <person name="Wu Y."/>
        </authorList>
    </citation>
    <scope>NUCLEOTIDE SEQUENCE</scope>
    <source>
        <strain evidence="1">23-M-SY-8</strain>
    </source>
</reference>
<dbReference type="EMBL" id="JAWHXQ010000001">
    <property type="protein sequence ID" value="MDV0609065.1"/>
    <property type="molecule type" value="Genomic_DNA"/>
</dbReference>
<organism evidence="1 2">
    <name type="scientific">Klebsiella quasipneumoniae subsp. similipneumoniae</name>
    <dbReference type="NCBI Taxonomy" id="1463164"/>
    <lineage>
        <taxon>Bacteria</taxon>
        <taxon>Pseudomonadati</taxon>
        <taxon>Pseudomonadota</taxon>
        <taxon>Gammaproteobacteria</taxon>
        <taxon>Enterobacterales</taxon>
        <taxon>Enterobacteriaceae</taxon>
        <taxon>Klebsiella/Raoultella group</taxon>
        <taxon>Klebsiella</taxon>
        <taxon>Klebsiella pneumoniae complex</taxon>
    </lineage>
</organism>
<comment type="caution">
    <text evidence="1">The sequence shown here is derived from an EMBL/GenBank/DDBJ whole genome shotgun (WGS) entry which is preliminary data.</text>
</comment>
<accession>A0AAE4SE25</accession>
<dbReference type="Proteomes" id="UP001187239">
    <property type="component" value="Unassembled WGS sequence"/>
</dbReference>